<comment type="caution">
    <text evidence="2">The sequence shown here is derived from an EMBL/GenBank/DDBJ whole genome shotgun (WGS) entry which is preliminary data.</text>
</comment>
<dbReference type="InterPro" id="IPR034505">
    <property type="entry name" value="Coproporphyrinogen-III_oxidase"/>
</dbReference>
<accession>A0A9D2P1Y5</accession>
<evidence type="ECO:0000313" key="3">
    <source>
        <dbReference type="Proteomes" id="UP000823882"/>
    </source>
</evidence>
<protein>
    <submittedName>
        <fullName evidence="2">Coproporphyrinogen dehydrogenase HemZ</fullName>
        <ecNumber evidence="2">1.3.98.3</ecNumber>
    </submittedName>
</protein>
<dbReference type="SMART" id="SM00729">
    <property type="entry name" value="Elp3"/>
    <property type="match status" value="1"/>
</dbReference>
<evidence type="ECO:0000313" key="2">
    <source>
        <dbReference type="EMBL" id="HJC41184.1"/>
    </source>
</evidence>
<sequence>LGELEDHIDLTWCTEYTVEAGRPDTITAEKLSVLKAHGCDRVSVNPQTMSDTVLQAIGRAHTAGDFLAAWDLVRQAGFGVVNMDLIAGLPADSEAGFRASLDQVLSLEPENITVHTLALKKGSRLMEQGGGLPTAEEVSHMLDYAWDALRQAGYAPYYLYRQKYMSGGFENVGWCRPGTESLYNICMMEELHTILSLGSGGVTKLIDRQAGSLTRLSNPKYPKEYISQIETIIRQKEEIPWPIN</sequence>
<dbReference type="Proteomes" id="UP000823882">
    <property type="component" value="Unassembled WGS sequence"/>
</dbReference>
<dbReference type="Gene3D" id="3.80.30.20">
    <property type="entry name" value="tm_1862 like domain"/>
    <property type="match status" value="1"/>
</dbReference>
<feature type="domain" description="Elp3/MiaA/NifB-like radical SAM core" evidence="1">
    <location>
        <begin position="1"/>
        <end position="144"/>
    </location>
</feature>
<dbReference type="AlphaFoldDB" id="A0A9D2P1Y5"/>
<dbReference type="SUPFAM" id="SSF102114">
    <property type="entry name" value="Radical SAM enzymes"/>
    <property type="match status" value="1"/>
</dbReference>
<dbReference type="GO" id="GO:0051539">
    <property type="term" value="F:4 iron, 4 sulfur cluster binding"/>
    <property type="evidence" value="ECO:0007669"/>
    <property type="project" value="TreeGrafter"/>
</dbReference>
<dbReference type="InterPro" id="IPR007197">
    <property type="entry name" value="rSAM"/>
</dbReference>
<gene>
    <name evidence="2" type="primary">hemZ</name>
    <name evidence="2" type="ORF">H9701_06490</name>
</gene>
<feature type="non-terminal residue" evidence="2">
    <location>
        <position position="1"/>
    </location>
</feature>
<dbReference type="Pfam" id="PF04055">
    <property type="entry name" value="Radical_SAM"/>
    <property type="match status" value="1"/>
</dbReference>
<reference evidence="2" key="1">
    <citation type="journal article" date="2021" name="PeerJ">
        <title>Extensive microbial diversity within the chicken gut microbiome revealed by metagenomics and culture.</title>
        <authorList>
            <person name="Gilroy R."/>
            <person name="Ravi A."/>
            <person name="Getino M."/>
            <person name="Pursley I."/>
            <person name="Horton D.L."/>
            <person name="Alikhan N.F."/>
            <person name="Baker D."/>
            <person name="Gharbi K."/>
            <person name="Hall N."/>
            <person name="Watson M."/>
            <person name="Adriaenssens E.M."/>
            <person name="Foster-Nyarko E."/>
            <person name="Jarju S."/>
            <person name="Secka A."/>
            <person name="Antonio M."/>
            <person name="Oren A."/>
            <person name="Chaudhuri R.R."/>
            <person name="La Ragione R."/>
            <person name="Hildebrand F."/>
            <person name="Pallen M.J."/>
        </authorList>
    </citation>
    <scope>NUCLEOTIDE SEQUENCE</scope>
    <source>
        <strain evidence="2">CHK186-1790</strain>
    </source>
</reference>
<dbReference type="InterPro" id="IPR023404">
    <property type="entry name" value="rSAM_horseshoe"/>
</dbReference>
<reference evidence="2" key="2">
    <citation type="submission" date="2021-04" db="EMBL/GenBank/DDBJ databases">
        <authorList>
            <person name="Gilroy R."/>
        </authorList>
    </citation>
    <scope>NUCLEOTIDE SEQUENCE</scope>
    <source>
        <strain evidence="2">CHK186-1790</strain>
    </source>
</reference>
<evidence type="ECO:0000259" key="1">
    <source>
        <dbReference type="SMART" id="SM00729"/>
    </source>
</evidence>
<proteinExistence type="predicted"/>
<dbReference type="EC" id="1.3.98.3" evidence="2"/>
<dbReference type="InterPro" id="IPR023995">
    <property type="entry name" value="HemZ"/>
</dbReference>
<dbReference type="NCBIfam" id="TIGR03994">
    <property type="entry name" value="rSAM_HemZ"/>
    <property type="match status" value="1"/>
</dbReference>
<dbReference type="GO" id="GO:0051989">
    <property type="term" value="F:coproporphyrinogen dehydrogenase activity"/>
    <property type="evidence" value="ECO:0007669"/>
    <property type="project" value="UniProtKB-EC"/>
</dbReference>
<dbReference type="EMBL" id="DWWJ01000111">
    <property type="protein sequence ID" value="HJC41184.1"/>
    <property type="molecule type" value="Genomic_DNA"/>
</dbReference>
<keyword evidence="2" id="KW-0560">Oxidoreductase</keyword>
<dbReference type="GO" id="GO:0006779">
    <property type="term" value="P:porphyrin-containing compound biosynthetic process"/>
    <property type="evidence" value="ECO:0007669"/>
    <property type="project" value="TreeGrafter"/>
</dbReference>
<dbReference type="GO" id="GO:0005737">
    <property type="term" value="C:cytoplasm"/>
    <property type="evidence" value="ECO:0007669"/>
    <property type="project" value="TreeGrafter"/>
</dbReference>
<name>A0A9D2P1Y5_9FIRM</name>
<dbReference type="PANTHER" id="PTHR13932:SF1">
    <property type="entry name" value="OXYGEN-INDEPENDENT COPROPORPHYRINOGEN-III OXIDASE-LIKE PROTEIN HEMZ"/>
    <property type="match status" value="1"/>
</dbReference>
<organism evidence="2 3">
    <name type="scientific">Candidatus Intestinimonas pullistercoris</name>
    <dbReference type="NCBI Taxonomy" id="2838623"/>
    <lineage>
        <taxon>Bacteria</taxon>
        <taxon>Bacillati</taxon>
        <taxon>Bacillota</taxon>
        <taxon>Clostridia</taxon>
        <taxon>Eubacteriales</taxon>
        <taxon>Intestinimonas</taxon>
    </lineage>
</organism>
<dbReference type="InterPro" id="IPR058240">
    <property type="entry name" value="rSAM_sf"/>
</dbReference>
<dbReference type="PANTHER" id="PTHR13932">
    <property type="entry name" value="COPROPORPHYRINIGEN III OXIDASE"/>
    <property type="match status" value="1"/>
</dbReference>
<dbReference type="InterPro" id="IPR006638">
    <property type="entry name" value="Elp3/MiaA/NifB-like_rSAM"/>
</dbReference>